<keyword evidence="4" id="KW-1185">Reference proteome</keyword>
<organism evidence="3 4">
    <name type="scientific">Enterococcus rivorum</name>
    <dbReference type="NCBI Taxonomy" id="762845"/>
    <lineage>
        <taxon>Bacteria</taxon>
        <taxon>Bacillati</taxon>
        <taxon>Bacillota</taxon>
        <taxon>Bacilli</taxon>
        <taxon>Lactobacillales</taxon>
        <taxon>Enterococcaceae</taxon>
        <taxon>Enterococcus</taxon>
    </lineage>
</organism>
<feature type="domain" description="WxL" evidence="2">
    <location>
        <begin position="647"/>
        <end position="783"/>
    </location>
</feature>
<keyword evidence="1" id="KW-0472">Membrane</keyword>
<sequence length="789" mass="87197">MSKFKKMSISFIMLLSLIVTGFYYNQKMTSNPIVAAPLPGYTDIRTAPGINKVGASGSNAEIDGDYGFMFKLTQYVTYVPIGNPIIDNGYTGSKTKVYRYSPDAVGEQGAWIKNAGLYNGRSVDLKFVVDKLEFKKKKDGTYPFFRFFAVEDSEKKSNSNLPGQGNTWNEFYLMAGSGVYSHEEDFSQGDKASYHYEFFDHDTGKPLNLKGAWNFNNINIMKKASIPYASSTFDSMYVRDISEIGYKLENGNFEMASGSYEMNHPEGRLTHLFSQQRYDIGMEFYGYGDIGAMGIMYSTESIARIAPATPIVYGLKNSAVHTDGEYKKIYYSILQSIADNTKENRNTTFELKTEVPSYYDIESIRVYEYGSTVDISTLFTIDTTGSNAVLTAKDSTSDAFNGKVFDIKITAKPNAAFKFDKKAYGYQVGGEDDGHMTFELGGPKTSAHYTYKTLFDKTLTSEVVENQSKAKVLYEGVPTGKSRENLTIPFRKSILEVYPDAGDVMQAGYELAVDTDNPLDQPVTATYKSPLPDTTVLNVGNQVNLVVILTSAKGVVTEVPVTLTVGSVAAEVNVLFVNDDSSPISLHNPIKLTSYGVGDVIDLTSIDSINKAIEKVNSDGYVIKTRPTGENNFNVTNSEMTVTYIFSGQLILSSAPKVIDFGRLTYDAKTKRVDNPQYAEALEVKDTRGATTDGWYLTATLTEKMKNSEGKVLENTLRYRRGQDDKILGDSAQIVFESQAKLPGTYKVSDSWGSTQNSEGVKLQLDGNVNVFSGDYTGTILWKVLPGQP</sequence>
<dbReference type="AlphaFoldDB" id="A0A1E5KUQ3"/>
<dbReference type="Proteomes" id="UP000095256">
    <property type="component" value="Unassembled WGS sequence"/>
</dbReference>
<comment type="caution">
    <text evidence="3">The sequence shown here is derived from an EMBL/GenBank/DDBJ whole genome shotgun (WGS) entry which is preliminary data.</text>
</comment>
<accession>A0A1E5KUQ3</accession>
<dbReference type="OrthoDB" id="2157712at2"/>
<dbReference type="RefSeq" id="WP_069699435.1">
    <property type="nucleotide sequence ID" value="NZ_JAGGMA010000048.1"/>
</dbReference>
<evidence type="ECO:0000256" key="1">
    <source>
        <dbReference type="SAM" id="Phobius"/>
    </source>
</evidence>
<dbReference type="InterPro" id="IPR027994">
    <property type="entry name" value="WxL_dom"/>
</dbReference>
<protein>
    <recommendedName>
        <fullName evidence="2">WxL domain-containing protein</fullName>
    </recommendedName>
</protein>
<proteinExistence type="predicted"/>
<reference evidence="3 4" key="1">
    <citation type="submission" date="2016-09" db="EMBL/GenBank/DDBJ databases">
        <authorList>
            <person name="Capua I."/>
            <person name="De Benedictis P."/>
            <person name="Joannis T."/>
            <person name="Lombin L.H."/>
            <person name="Cattoli G."/>
        </authorList>
    </citation>
    <scope>NUCLEOTIDE SEQUENCE [LARGE SCALE GENOMIC DNA]</scope>
    <source>
        <strain evidence="3 4">LMG 25899</strain>
    </source>
</reference>
<evidence type="ECO:0000313" key="4">
    <source>
        <dbReference type="Proteomes" id="UP000095256"/>
    </source>
</evidence>
<feature type="transmembrane region" description="Helical" evidence="1">
    <location>
        <begin position="7"/>
        <end position="24"/>
    </location>
</feature>
<evidence type="ECO:0000313" key="3">
    <source>
        <dbReference type="EMBL" id="OEH81592.1"/>
    </source>
</evidence>
<dbReference type="STRING" id="762845.BCR26_16315"/>
<gene>
    <name evidence="3" type="ORF">BCR26_16315</name>
</gene>
<keyword evidence="1" id="KW-0812">Transmembrane</keyword>
<evidence type="ECO:0000259" key="2">
    <source>
        <dbReference type="Pfam" id="PF13731"/>
    </source>
</evidence>
<dbReference type="Pfam" id="PF13731">
    <property type="entry name" value="WxL"/>
    <property type="match status" value="1"/>
</dbReference>
<name>A0A1E5KUQ3_9ENTE</name>
<keyword evidence="1" id="KW-1133">Transmembrane helix</keyword>
<dbReference type="EMBL" id="MIEK01000042">
    <property type="protein sequence ID" value="OEH81592.1"/>
    <property type="molecule type" value="Genomic_DNA"/>
</dbReference>